<evidence type="ECO:0000256" key="2">
    <source>
        <dbReference type="ARBA" id="ARBA00007663"/>
    </source>
</evidence>
<accession>A0A1U7JCU8</accession>
<comment type="caution">
    <text evidence="16">The sequence shown here is derived from an EMBL/GenBank/DDBJ whole genome shotgun (WGS) entry which is preliminary data.</text>
</comment>
<comment type="subcellular location">
    <subcellularLocation>
        <location evidence="1 13">Cytoplasm</location>
    </subcellularLocation>
</comment>
<reference evidence="16 17" key="1">
    <citation type="submission" date="2016-03" db="EMBL/GenBank/DDBJ databases">
        <title>Genome sequence of Nesiotobacter sp. nov., a moderately halophilic alphaproteobacterium isolated from the Yellow Sea, China.</title>
        <authorList>
            <person name="Zhang G."/>
            <person name="Zhang R."/>
        </authorList>
    </citation>
    <scope>NUCLEOTIDE SEQUENCE [LARGE SCALE GENOMIC DNA]</scope>
    <source>
        <strain evidence="16 17">WB1-6</strain>
    </source>
</reference>
<keyword evidence="7 13" id="KW-0819">tRNA processing</keyword>
<proteinExistence type="inferred from homology"/>
<dbReference type="Gene3D" id="3.90.870.10">
    <property type="entry name" value="DHBP synthase"/>
    <property type="match status" value="1"/>
</dbReference>
<feature type="binding site" evidence="14">
    <location>
        <position position="125"/>
    </location>
    <ligand>
        <name>L-threonine</name>
        <dbReference type="ChEBI" id="CHEBI:57926"/>
    </ligand>
</feature>
<feature type="binding site" evidence="14">
    <location>
        <position position="147"/>
    </location>
    <ligand>
        <name>ATP</name>
        <dbReference type="ChEBI" id="CHEBI:30616"/>
    </ligand>
</feature>
<dbReference type="STRING" id="197461.A3843_18155"/>
<evidence type="ECO:0000256" key="3">
    <source>
        <dbReference type="ARBA" id="ARBA00012584"/>
    </source>
</evidence>
<feature type="binding site" evidence="14">
    <location>
        <position position="38"/>
    </location>
    <ligand>
        <name>L-threonine</name>
        <dbReference type="ChEBI" id="CHEBI:57926"/>
    </ligand>
</feature>
<feature type="binding site" evidence="14">
    <location>
        <position position="185"/>
    </location>
    <ligand>
        <name>L-threonine</name>
        <dbReference type="ChEBI" id="CHEBI:57926"/>
    </ligand>
</feature>
<dbReference type="PIRSF" id="PIRSF004930">
    <property type="entry name" value="Tln_factor_SUA5"/>
    <property type="match status" value="1"/>
</dbReference>
<dbReference type="GO" id="GO:0005524">
    <property type="term" value="F:ATP binding"/>
    <property type="evidence" value="ECO:0007669"/>
    <property type="project" value="UniProtKB-UniRule"/>
</dbReference>
<organism evidence="16 17">
    <name type="scientific">Pseudovibrio exalbescens</name>
    <dbReference type="NCBI Taxonomy" id="197461"/>
    <lineage>
        <taxon>Bacteria</taxon>
        <taxon>Pseudomonadati</taxon>
        <taxon>Pseudomonadota</taxon>
        <taxon>Alphaproteobacteria</taxon>
        <taxon>Hyphomicrobiales</taxon>
        <taxon>Stappiaceae</taxon>
        <taxon>Pseudovibrio</taxon>
    </lineage>
</organism>
<dbReference type="Pfam" id="PF03481">
    <property type="entry name" value="Sua5_C"/>
    <property type="match status" value="1"/>
</dbReference>
<evidence type="ECO:0000256" key="13">
    <source>
        <dbReference type="PIRNR" id="PIRNR004930"/>
    </source>
</evidence>
<dbReference type="InterPro" id="IPR010923">
    <property type="entry name" value="T(6)A37_SUA5"/>
</dbReference>
<keyword evidence="5 13" id="KW-0963">Cytoplasm</keyword>
<name>A0A1U7JCU8_9HYPH</name>
<sequence>MERWQLAAQDTDFKKDERFARVCRAIEAGELVAVPTETVYGLAADATNGQACARIYEAKGRPQFNPLISHVESLEAARRHGIFTADAERLADAFWPGPLTLVLPRAGSSTVSQLATAGLETIAIRVPNAPFMQALAEATGKPLAAPSANLSGRISGTTADDVAHDLEPHLAFLIDTGPTSVGVESTIISLVGDQPTLLRPGGIAREEIEAVLNTRLVSAGTNDSAPAAPGMMSSHYAPCSSVRLNVTEVHQGEALITLGTALPAGAEKASQRFNLSAEGNLREAASNLFIALRQADKATQVGIAVAPIPATGLGEAINDRLLRAAAPR</sequence>
<dbReference type="RefSeq" id="WP_028482614.1">
    <property type="nucleotide sequence ID" value="NZ_LVVZ01000041.1"/>
</dbReference>
<comment type="function">
    <text evidence="13">Required for the formation of a threonylcarbamoyl group on adenosine at position 37 (t(6)A37) in tRNAs that read codons beginning with adenine.</text>
</comment>
<feature type="binding site" evidence="14">
    <location>
        <position position="145"/>
    </location>
    <ligand>
        <name>L-threonine</name>
        <dbReference type="ChEBI" id="CHEBI:57926"/>
    </ligand>
</feature>
<feature type="binding site" evidence="14">
    <location>
        <position position="70"/>
    </location>
    <ligand>
        <name>L-threonine</name>
        <dbReference type="ChEBI" id="CHEBI:57926"/>
    </ligand>
</feature>
<dbReference type="GO" id="GO:0000049">
    <property type="term" value="F:tRNA binding"/>
    <property type="evidence" value="ECO:0007669"/>
    <property type="project" value="TreeGrafter"/>
</dbReference>
<dbReference type="InterPro" id="IPR038385">
    <property type="entry name" value="Sua5/YwlC_C"/>
</dbReference>
<dbReference type="EMBL" id="LVVZ01000041">
    <property type="protein sequence ID" value="OKL42580.1"/>
    <property type="molecule type" value="Genomic_DNA"/>
</dbReference>
<comment type="similarity">
    <text evidence="2 13">Belongs to the SUA5 family.</text>
</comment>
<dbReference type="PANTHER" id="PTHR17490:SF16">
    <property type="entry name" value="THREONYLCARBAMOYL-AMP SYNTHASE"/>
    <property type="match status" value="1"/>
</dbReference>
<feature type="binding site" evidence="14">
    <location>
        <position position="121"/>
    </location>
    <ligand>
        <name>ATP</name>
        <dbReference type="ChEBI" id="CHEBI:30616"/>
    </ligand>
</feature>
<feature type="binding site" evidence="14">
    <location>
        <position position="65"/>
    </location>
    <ligand>
        <name>ATP</name>
        <dbReference type="ChEBI" id="CHEBI:30616"/>
    </ligand>
</feature>
<feature type="binding site" evidence="14">
    <location>
        <position position="236"/>
    </location>
    <ligand>
        <name>ATP</name>
        <dbReference type="ChEBI" id="CHEBI:30616"/>
    </ligand>
</feature>
<dbReference type="AlphaFoldDB" id="A0A1U7JCU8"/>
<feature type="binding site" evidence="14">
    <location>
        <position position="199"/>
    </location>
    <ligand>
        <name>ATP</name>
        <dbReference type="ChEBI" id="CHEBI:30616"/>
    </ligand>
</feature>
<evidence type="ECO:0000256" key="4">
    <source>
        <dbReference type="ARBA" id="ARBA00015492"/>
    </source>
</evidence>
<evidence type="ECO:0000256" key="12">
    <source>
        <dbReference type="ARBA" id="ARBA00048366"/>
    </source>
</evidence>
<dbReference type="InterPro" id="IPR050156">
    <property type="entry name" value="TC-AMP_synthase_SUA5"/>
</dbReference>
<dbReference type="InterPro" id="IPR006070">
    <property type="entry name" value="Sua5-like_dom"/>
</dbReference>
<dbReference type="SUPFAM" id="SSF55821">
    <property type="entry name" value="YrdC/RibB"/>
    <property type="match status" value="1"/>
</dbReference>
<evidence type="ECO:0000313" key="16">
    <source>
        <dbReference type="EMBL" id="OKL42580.1"/>
    </source>
</evidence>
<evidence type="ECO:0000256" key="8">
    <source>
        <dbReference type="ARBA" id="ARBA00022695"/>
    </source>
</evidence>
<dbReference type="Proteomes" id="UP000185783">
    <property type="component" value="Unassembled WGS sequence"/>
</dbReference>
<dbReference type="Gene3D" id="3.40.50.11030">
    <property type="entry name" value="Threonylcarbamoyl-AMP synthase, C-terminal domain"/>
    <property type="match status" value="1"/>
</dbReference>
<keyword evidence="8 13" id="KW-0548">Nucleotidyltransferase</keyword>
<feature type="domain" description="YrdC-like" evidence="15">
    <location>
        <begin position="16"/>
        <end position="203"/>
    </location>
</feature>
<evidence type="ECO:0000256" key="7">
    <source>
        <dbReference type="ARBA" id="ARBA00022694"/>
    </source>
</evidence>
<dbReference type="PROSITE" id="PS51163">
    <property type="entry name" value="YRDC"/>
    <property type="match status" value="1"/>
</dbReference>
<evidence type="ECO:0000256" key="10">
    <source>
        <dbReference type="ARBA" id="ARBA00022840"/>
    </source>
</evidence>
<dbReference type="GO" id="GO:0006450">
    <property type="term" value="P:regulation of translational fidelity"/>
    <property type="evidence" value="ECO:0007669"/>
    <property type="project" value="TreeGrafter"/>
</dbReference>
<evidence type="ECO:0000256" key="11">
    <source>
        <dbReference type="ARBA" id="ARBA00029774"/>
    </source>
</evidence>
<comment type="catalytic activity">
    <reaction evidence="12 13">
        <text>L-threonine + hydrogencarbonate + ATP = L-threonylcarbamoyladenylate + diphosphate + H2O</text>
        <dbReference type="Rhea" id="RHEA:36407"/>
        <dbReference type="ChEBI" id="CHEBI:15377"/>
        <dbReference type="ChEBI" id="CHEBI:17544"/>
        <dbReference type="ChEBI" id="CHEBI:30616"/>
        <dbReference type="ChEBI" id="CHEBI:33019"/>
        <dbReference type="ChEBI" id="CHEBI:57926"/>
        <dbReference type="ChEBI" id="CHEBI:73682"/>
        <dbReference type="EC" id="2.7.7.87"/>
    </reaction>
</comment>
<evidence type="ECO:0000259" key="15">
    <source>
        <dbReference type="PROSITE" id="PS51163"/>
    </source>
</evidence>
<dbReference type="PANTHER" id="PTHR17490">
    <property type="entry name" value="SUA5"/>
    <property type="match status" value="1"/>
</dbReference>
<evidence type="ECO:0000313" key="17">
    <source>
        <dbReference type="Proteomes" id="UP000185783"/>
    </source>
</evidence>
<evidence type="ECO:0000256" key="5">
    <source>
        <dbReference type="ARBA" id="ARBA00022490"/>
    </source>
</evidence>
<dbReference type="GO" id="GO:0005737">
    <property type="term" value="C:cytoplasm"/>
    <property type="evidence" value="ECO:0007669"/>
    <property type="project" value="UniProtKB-SubCell"/>
</dbReference>
<keyword evidence="6 13" id="KW-0808">Transferase</keyword>
<evidence type="ECO:0000256" key="9">
    <source>
        <dbReference type="ARBA" id="ARBA00022741"/>
    </source>
</evidence>
<keyword evidence="17" id="KW-1185">Reference proteome</keyword>
<keyword evidence="9 13" id="KW-0547">Nucleotide-binding</keyword>
<evidence type="ECO:0000256" key="6">
    <source>
        <dbReference type="ARBA" id="ARBA00022679"/>
    </source>
</evidence>
<dbReference type="GO" id="GO:0008033">
    <property type="term" value="P:tRNA processing"/>
    <property type="evidence" value="ECO:0007669"/>
    <property type="project" value="UniProtKB-KW"/>
</dbReference>
<protein>
    <recommendedName>
        <fullName evidence="4 13">Threonylcarbamoyl-AMP synthase</fullName>
        <shortName evidence="13">TC-AMP synthase</shortName>
        <ecNumber evidence="3 13">2.7.7.87</ecNumber>
    </recommendedName>
    <alternativeName>
        <fullName evidence="11 13">L-threonylcarbamoyladenylate synthase</fullName>
    </alternativeName>
</protein>
<dbReference type="EC" id="2.7.7.87" evidence="3 13"/>
<dbReference type="InterPro" id="IPR017945">
    <property type="entry name" value="DHBP_synth_RibB-like_a/b_dom"/>
</dbReference>
<dbReference type="NCBIfam" id="TIGR00057">
    <property type="entry name" value="L-threonylcarbamoyladenylate synthase"/>
    <property type="match status" value="1"/>
</dbReference>
<feature type="binding site" evidence="14">
    <location>
        <position position="61"/>
    </location>
    <ligand>
        <name>ATP</name>
        <dbReference type="ChEBI" id="CHEBI:30616"/>
    </ligand>
</feature>
<keyword evidence="10 13" id="KW-0067">ATP-binding</keyword>
<gene>
    <name evidence="16" type="ORF">A3843_18155</name>
</gene>
<dbReference type="GO" id="GO:0061710">
    <property type="term" value="F:L-threonylcarbamoyladenylate synthase"/>
    <property type="evidence" value="ECO:0007669"/>
    <property type="project" value="UniProtKB-EC"/>
</dbReference>
<dbReference type="InterPro" id="IPR005145">
    <property type="entry name" value="Sua5_C"/>
</dbReference>
<feature type="binding site" evidence="14">
    <location>
        <position position="155"/>
    </location>
    <ligand>
        <name>ATP</name>
        <dbReference type="ChEBI" id="CHEBI:30616"/>
    </ligand>
</feature>
<dbReference type="Pfam" id="PF01300">
    <property type="entry name" value="Sua5_yciO_yrdC"/>
    <property type="match status" value="1"/>
</dbReference>
<dbReference type="GO" id="GO:0003725">
    <property type="term" value="F:double-stranded RNA binding"/>
    <property type="evidence" value="ECO:0007669"/>
    <property type="project" value="UniProtKB-UniRule"/>
</dbReference>
<evidence type="ECO:0000256" key="14">
    <source>
        <dbReference type="PIRSR" id="PIRSR004930-1"/>
    </source>
</evidence>
<evidence type="ECO:0000256" key="1">
    <source>
        <dbReference type="ARBA" id="ARBA00004496"/>
    </source>
</evidence>